<proteinExistence type="predicted"/>
<evidence type="ECO:0000256" key="2">
    <source>
        <dbReference type="ARBA" id="ARBA00022475"/>
    </source>
</evidence>
<dbReference type="Pfam" id="PF03606">
    <property type="entry name" value="DcuC"/>
    <property type="match status" value="1"/>
</dbReference>
<evidence type="ECO:0000256" key="5">
    <source>
        <dbReference type="ARBA" id="ARBA00023136"/>
    </source>
</evidence>
<evidence type="ECO:0000256" key="1">
    <source>
        <dbReference type="ARBA" id="ARBA00004651"/>
    </source>
</evidence>
<keyword evidence="2" id="KW-1003">Cell membrane</keyword>
<feature type="transmembrane region" description="Helical" evidence="6">
    <location>
        <begin position="121"/>
        <end position="141"/>
    </location>
</feature>
<feature type="transmembrane region" description="Helical" evidence="6">
    <location>
        <begin position="208"/>
        <end position="226"/>
    </location>
</feature>
<comment type="caution">
    <text evidence="7">The sequence shown here is derived from an EMBL/GenBank/DDBJ whole genome shotgun (WGS) entry which is preliminary data.</text>
</comment>
<evidence type="ECO:0000313" key="8">
    <source>
        <dbReference type="Proteomes" id="UP000824048"/>
    </source>
</evidence>
<accession>A0A9D2ERV9</accession>
<dbReference type="GO" id="GO:0005886">
    <property type="term" value="C:plasma membrane"/>
    <property type="evidence" value="ECO:0007669"/>
    <property type="project" value="UniProtKB-SubCell"/>
</dbReference>
<keyword evidence="3 6" id="KW-0812">Transmembrane</keyword>
<evidence type="ECO:0000256" key="3">
    <source>
        <dbReference type="ARBA" id="ARBA00022692"/>
    </source>
</evidence>
<comment type="subcellular location">
    <subcellularLocation>
        <location evidence="1">Cell membrane</location>
        <topology evidence="1">Multi-pass membrane protein</topology>
    </subcellularLocation>
</comment>
<evidence type="ECO:0000256" key="6">
    <source>
        <dbReference type="SAM" id="Phobius"/>
    </source>
</evidence>
<reference evidence="7" key="1">
    <citation type="journal article" date="2021" name="PeerJ">
        <title>Extensive microbial diversity within the chicken gut microbiome revealed by metagenomics and culture.</title>
        <authorList>
            <person name="Gilroy R."/>
            <person name="Ravi A."/>
            <person name="Getino M."/>
            <person name="Pursley I."/>
            <person name="Horton D.L."/>
            <person name="Alikhan N.F."/>
            <person name="Baker D."/>
            <person name="Gharbi K."/>
            <person name="Hall N."/>
            <person name="Watson M."/>
            <person name="Adriaenssens E.M."/>
            <person name="Foster-Nyarko E."/>
            <person name="Jarju S."/>
            <person name="Secka A."/>
            <person name="Antonio M."/>
            <person name="Oren A."/>
            <person name="Chaudhuri R.R."/>
            <person name="La Ragione R."/>
            <person name="Hildebrand F."/>
            <person name="Pallen M.J."/>
        </authorList>
    </citation>
    <scope>NUCLEOTIDE SEQUENCE</scope>
    <source>
        <strain evidence="7">ChiSxjej1B13-11774</strain>
    </source>
</reference>
<name>A0A9D2ERV9_9FIRM</name>
<feature type="transmembrane region" description="Helical" evidence="6">
    <location>
        <begin position="147"/>
        <end position="172"/>
    </location>
</feature>
<keyword evidence="4 6" id="KW-1133">Transmembrane helix</keyword>
<dbReference type="InterPro" id="IPR051679">
    <property type="entry name" value="DASS-Related_Transporters"/>
</dbReference>
<evidence type="ECO:0000256" key="4">
    <source>
        <dbReference type="ARBA" id="ARBA00022989"/>
    </source>
</evidence>
<feature type="transmembrane region" description="Helical" evidence="6">
    <location>
        <begin position="184"/>
        <end position="202"/>
    </location>
</feature>
<dbReference type="EMBL" id="DXBP01000049">
    <property type="protein sequence ID" value="HIZ42361.1"/>
    <property type="molecule type" value="Genomic_DNA"/>
</dbReference>
<reference evidence="7" key="2">
    <citation type="submission" date="2021-04" db="EMBL/GenBank/DDBJ databases">
        <authorList>
            <person name="Gilroy R."/>
        </authorList>
    </citation>
    <scope>NUCLEOTIDE SEQUENCE</scope>
    <source>
        <strain evidence="7">ChiSxjej1B13-11774</strain>
    </source>
</reference>
<gene>
    <name evidence="7" type="ORF">H9811_07340</name>
</gene>
<feature type="transmembrane region" description="Helical" evidence="6">
    <location>
        <begin position="82"/>
        <end position="100"/>
    </location>
</feature>
<dbReference type="PANTHER" id="PTHR43652">
    <property type="entry name" value="BASIC AMINO ACID ANTIPORTER YFCC-RELATED"/>
    <property type="match status" value="1"/>
</dbReference>
<dbReference type="PANTHER" id="PTHR43652:SF2">
    <property type="entry name" value="BASIC AMINO ACID ANTIPORTER YFCC-RELATED"/>
    <property type="match status" value="1"/>
</dbReference>
<keyword evidence="5 6" id="KW-0472">Membrane</keyword>
<organism evidence="7 8">
    <name type="scientific">Candidatus Gemmiger excrementigallinarum</name>
    <dbReference type="NCBI Taxonomy" id="2838609"/>
    <lineage>
        <taxon>Bacteria</taxon>
        <taxon>Bacillati</taxon>
        <taxon>Bacillota</taxon>
        <taxon>Clostridia</taxon>
        <taxon>Eubacteriales</taxon>
        <taxon>Gemmiger</taxon>
    </lineage>
</organism>
<evidence type="ECO:0000313" key="7">
    <source>
        <dbReference type="EMBL" id="HIZ42361.1"/>
    </source>
</evidence>
<dbReference type="InterPro" id="IPR018385">
    <property type="entry name" value="C4_dicarb_anaerob_car-like"/>
</dbReference>
<feature type="transmembrane region" description="Helical" evidence="6">
    <location>
        <begin position="263"/>
        <end position="284"/>
    </location>
</feature>
<feature type="transmembrane region" description="Helical" evidence="6">
    <location>
        <begin position="451"/>
        <end position="469"/>
    </location>
</feature>
<protein>
    <recommendedName>
        <fullName evidence="9">C4-dicarboxylate ABC transporter</fullName>
    </recommendedName>
</protein>
<dbReference type="Proteomes" id="UP000824048">
    <property type="component" value="Unassembled WGS sequence"/>
</dbReference>
<dbReference type="AlphaFoldDB" id="A0A9D2ERV9"/>
<sequence>MSLQKTGKKPWYERIPNTFVILFALIVFAAILTWVVPAGEFERVIGADGRSLIQPGTYHAVDQAPASLFDIFLSISKGLQGSANIIFMILLSSGAFKVINSTGALENSIGVMLRVINRSRIPATAVIILITFLFSALGLVVGPEIQIPFTIIGVSIALGLGYDLIVGLAMIVVGGGIGFATGPICASTIGTCDAICGLPLFSGMGLRTANWFCCTLVSSLVIAAYARRVKKDPSRSYTKDISTEGLGFSRSLDEYHIGSRDKLVLLVLLGLFLCLVIGPTVLGWYLDEMMTVFVIAAILTGFIAHYSADKAIGIFCQGAGEMFSAAMMVGMGRAIQVILENGHVLDTIVNALSAPLTNFGPYLAAILMTLVHGVIDFVIPSGSGQAAATMPLMFPVGQMVGLTDQTSILAFQVGAGISDLVYPTLGSLMAMCGIARVPFGQWVKFAIRVVLVLYPVCWAFLLLAVRINWGPF</sequence>
<evidence type="ECO:0008006" key="9">
    <source>
        <dbReference type="Google" id="ProtNLM"/>
    </source>
</evidence>
<feature type="transmembrane region" description="Helical" evidence="6">
    <location>
        <begin position="15"/>
        <end position="36"/>
    </location>
</feature>
<feature type="transmembrane region" description="Helical" evidence="6">
    <location>
        <begin position="290"/>
        <end position="308"/>
    </location>
</feature>